<dbReference type="Gene3D" id="3.40.1280.10">
    <property type="match status" value="1"/>
</dbReference>
<evidence type="ECO:0000259" key="14">
    <source>
        <dbReference type="Pfam" id="PF20260"/>
    </source>
</evidence>
<evidence type="ECO:0000256" key="4">
    <source>
        <dbReference type="ARBA" id="ARBA00013673"/>
    </source>
</evidence>
<keyword evidence="5 12" id="KW-0963">Cytoplasm</keyword>
<reference evidence="15 16" key="1">
    <citation type="submission" date="2024-09" db="EMBL/GenBank/DDBJ databases">
        <authorList>
            <person name="Sun Q."/>
            <person name="Mori K."/>
        </authorList>
    </citation>
    <scope>NUCLEOTIDE SEQUENCE [LARGE SCALE GENOMIC DNA]</scope>
    <source>
        <strain evidence="15 16">JCM 12763</strain>
    </source>
</reference>
<evidence type="ECO:0000313" key="15">
    <source>
        <dbReference type="EMBL" id="MFB9730662.1"/>
    </source>
</evidence>
<comment type="similarity">
    <text evidence="2 12">Belongs to the RNA methyltransferase RsmE family.</text>
</comment>
<dbReference type="Gene3D" id="2.40.240.20">
    <property type="entry name" value="Hypothetical PUA domain-like, domain 1"/>
    <property type="match status" value="1"/>
</dbReference>
<keyword evidence="8 12" id="KW-0808">Transferase</keyword>
<protein>
    <recommendedName>
        <fullName evidence="4 12">Ribosomal RNA small subunit methyltransferase E</fullName>
        <ecNumber evidence="3 12">2.1.1.193</ecNumber>
    </recommendedName>
</protein>
<dbReference type="CDD" id="cd18084">
    <property type="entry name" value="RsmE-like"/>
    <property type="match status" value="1"/>
</dbReference>
<dbReference type="InterPro" id="IPR046886">
    <property type="entry name" value="RsmE_MTase_dom"/>
</dbReference>
<dbReference type="InterPro" id="IPR029028">
    <property type="entry name" value="Alpha/beta_knot_MTases"/>
</dbReference>
<dbReference type="PANTHER" id="PTHR30027">
    <property type="entry name" value="RIBOSOMAL RNA SMALL SUBUNIT METHYLTRANSFERASE E"/>
    <property type="match status" value="1"/>
</dbReference>
<accession>A0ABV5UYP1</accession>
<dbReference type="InterPro" id="IPR046887">
    <property type="entry name" value="RsmE_PUA-like"/>
</dbReference>
<evidence type="ECO:0000256" key="9">
    <source>
        <dbReference type="ARBA" id="ARBA00022691"/>
    </source>
</evidence>
<evidence type="ECO:0000256" key="7">
    <source>
        <dbReference type="ARBA" id="ARBA00022603"/>
    </source>
</evidence>
<evidence type="ECO:0000256" key="2">
    <source>
        <dbReference type="ARBA" id="ARBA00005528"/>
    </source>
</evidence>
<feature type="domain" description="Ribosomal RNA small subunit methyltransferase E methyltransferase" evidence="13">
    <location>
        <begin position="80"/>
        <end position="248"/>
    </location>
</feature>
<dbReference type="GO" id="GO:0008168">
    <property type="term" value="F:methyltransferase activity"/>
    <property type="evidence" value="ECO:0007669"/>
    <property type="project" value="UniProtKB-KW"/>
</dbReference>
<evidence type="ECO:0000256" key="11">
    <source>
        <dbReference type="ARBA" id="ARBA00047944"/>
    </source>
</evidence>
<dbReference type="SUPFAM" id="SSF75217">
    <property type="entry name" value="alpha/beta knot"/>
    <property type="match status" value="1"/>
</dbReference>
<dbReference type="PANTHER" id="PTHR30027:SF3">
    <property type="entry name" value="16S RRNA (URACIL(1498)-N(3))-METHYLTRANSFERASE"/>
    <property type="match status" value="1"/>
</dbReference>
<keyword evidence="9 12" id="KW-0949">S-adenosyl-L-methionine</keyword>
<keyword evidence="16" id="KW-1185">Reference proteome</keyword>
<dbReference type="PIRSF" id="PIRSF015601">
    <property type="entry name" value="MTase_slr0722"/>
    <property type="match status" value="1"/>
</dbReference>
<comment type="catalytic activity">
    <reaction evidence="11 12">
        <text>uridine(1498) in 16S rRNA + S-adenosyl-L-methionine = N(3)-methyluridine(1498) in 16S rRNA + S-adenosyl-L-homocysteine + H(+)</text>
        <dbReference type="Rhea" id="RHEA:42920"/>
        <dbReference type="Rhea" id="RHEA-COMP:10283"/>
        <dbReference type="Rhea" id="RHEA-COMP:10284"/>
        <dbReference type="ChEBI" id="CHEBI:15378"/>
        <dbReference type="ChEBI" id="CHEBI:57856"/>
        <dbReference type="ChEBI" id="CHEBI:59789"/>
        <dbReference type="ChEBI" id="CHEBI:65315"/>
        <dbReference type="ChEBI" id="CHEBI:74502"/>
        <dbReference type="EC" id="2.1.1.193"/>
    </reaction>
</comment>
<proteinExistence type="inferred from homology"/>
<evidence type="ECO:0000256" key="6">
    <source>
        <dbReference type="ARBA" id="ARBA00022552"/>
    </source>
</evidence>
<dbReference type="EMBL" id="JBHMAX010000002">
    <property type="protein sequence ID" value="MFB9730662.1"/>
    <property type="molecule type" value="Genomic_DNA"/>
</dbReference>
<feature type="domain" description="Ribosomal RNA small subunit methyltransferase E PUA-like" evidence="14">
    <location>
        <begin position="22"/>
        <end position="69"/>
    </location>
</feature>
<evidence type="ECO:0000256" key="12">
    <source>
        <dbReference type="PIRNR" id="PIRNR015601"/>
    </source>
</evidence>
<evidence type="ECO:0000313" key="16">
    <source>
        <dbReference type="Proteomes" id="UP001589613"/>
    </source>
</evidence>
<dbReference type="Pfam" id="PF20260">
    <property type="entry name" value="PUA_4"/>
    <property type="match status" value="1"/>
</dbReference>
<organism evidence="15 16">
    <name type="scientific">Ornithinimicrobium kibberense</name>
    <dbReference type="NCBI Taxonomy" id="282060"/>
    <lineage>
        <taxon>Bacteria</taxon>
        <taxon>Bacillati</taxon>
        <taxon>Actinomycetota</taxon>
        <taxon>Actinomycetes</taxon>
        <taxon>Micrococcales</taxon>
        <taxon>Ornithinimicrobiaceae</taxon>
        <taxon>Ornithinimicrobium</taxon>
    </lineage>
</organism>
<dbReference type="NCBIfam" id="TIGR00046">
    <property type="entry name" value="RsmE family RNA methyltransferase"/>
    <property type="match status" value="1"/>
</dbReference>
<comment type="function">
    <text evidence="10 12">Specifically methylates the N3 position of the uracil ring of uridine 1498 (m3U1498) in 16S rRNA. Acts on the fully assembled 30S ribosomal subunit.</text>
</comment>
<dbReference type="InterPro" id="IPR029026">
    <property type="entry name" value="tRNA_m1G_MTases_N"/>
</dbReference>
<dbReference type="GO" id="GO:0032259">
    <property type="term" value="P:methylation"/>
    <property type="evidence" value="ECO:0007669"/>
    <property type="project" value="UniProtKB-KW"/>
</dbReference>
<sequence length="255" mass="26815">MTAPLFVVGADLLADGGDTVRLDGSEGRHAADVQRIGPGESLLLADGSGTWARCTVLSAHRGALDLRIESRGTHPAPAVRHVLVQALAKGDRDLQAVESATELEVDEVVPWQADRSIVRWRGERGAKSRRRWEQQVLAAAKQARRTRVPEVAELVGRPALLERVAAADLALVLHEEADEPLTTALAGLPTPDRDAAAAGPEVLVVVGPEGGITPDELTALVSAGARPVRLGRAVLRTSTAGAAALALLNAAGRWR</sequence>
<keyword evidence="7 12" id="KW-0489">Methyltransferase</keyword>
<gene>
    <name evidence="15" type="ORF">ACFFN0_01225</name>
</gene>
<dbReference type="RefSeq" id="WP_141337440.1">
    <property type="nucleotide sequence ID" value="NZ_JBHMAX010000002.1"/>
</dbReference>
<comment type="subcellular location">
    <subcellularLocation>
        <location evidence="1 12">Cytoplasm</location>
    </subcellularLocation>
</comment>
<evidence type="ECO:0000256" key="3">
    <source>
        <dbReference type="ARBA" id="ARBA00012328"/>
    </source>
</evidence>
<evidence type="ECO:0000256" key="8">
    <source>
        <dbReference type="ARBA" id="ARBA00022679"/>
    </source>
</evidence>
<evidence type="ECO:0000259" key="13">
    <source>
        <dbReference type="Pfam" id="PF04452"/>
    </source>
</evidence>
<dbReference type="NCBIfam" id="NF008693">
    <property type="entry name" value="PRK11713.2-3"/>
    <property type="match status" value="1"/>
</dbReference>
<dbReference type="SUPFAM" id="SSF88697">
    <property type="entry name" value="PUA domain-like"/>
    <property type="match status" value="1"/>
</dbReference>
<name>A0ABV5UYP1_9MICO</name>
<dbReference type="EC" id="2.1.1.193" evidence="3 12"/>
<dbReference type="Proteomes" id="UP001589613">
    <property type="component" value="Unassembled WGS sequence"/>
</dbReference>
<evidence type="ECO:0000256" key="10">
    <source>
        <dbReference type="ARBA" id="ARBA00025699"/>
    </source>
</evidence>
<evidence type="ECO:0000256" key="1">
    <source>
        <dbReference type="ARBA" id="ARBA00004496"/>
    </source>
</evidence>
<evidence type="ECO:0000256" key="5">
    <source>
        <dbReference type="ARBA" id="ARBA00022490"/>
    </source>
</evidence>
<comment type="caution">
    <text evidence="15">The sequence shown here is derived from an EMBL/GenBank/DDBJ whole genome shotgun (WGS) entry which is preliminary data.</text>
</comment>
<keyword evidence="6 12" id="KW-0698">rRNA processing</keyword>
<dbReference type="InterPro" id="IPR015947">
    <property type="entry name" value="PUA-like_sf"/>
</dbReference>
<dbReference type="InterPro" id="IPR006700">
    <property type="entry name" value="RsmE"/>
</dbReference>
<dbReference type="Pfam" id="PF04452">
    <property type="entry name" value="Methyltrans_RNA"/>
    <property type="match status" value="1"/>
</dbReference>